<evidence type="ECO:0000256" key="1">
    <source>
        <dbReference type="ARBA" id="ARBA00022448"/>
    </source>
</evidence>
<accession>A0A5E4VD62</accession>
<dbReference type="PANTHER" id="PTHR33751:SF9">
    <property type="entry name" value="CYTOCHROME C4"/>
    <property type="match status" value="1"/>
</dbReference>
<dbReference type="RefSeq" id="WP_150697354.1">
    <property type="nucleotide sequence ID" value="NZ_CABPRZ010000009.1"/>
</dbReference>
<dbReference type="PROSITE" id="PS51007">
    <property type="entry name" value="CYTC"/>
    <property type="match status" value="2"/>
</dbReference>
<keyword evidence="7" id="KW-0472">Membrane</keyword>
<dbReference type="Pfam" id="PF00034">
    <property type="entry name" value="Cytochrom_C"/>
    <property type="match status" value="2"/>
</dbReference>
<dbReference type="OrthoDB" id="9773456at2"/>
<keyword evidence="4" id="KW-0249">Electron transport</keyword>
<evidence type="ECO:0000256" key="2">
    <source>
        <dbReference type="ARBA" id="ARBA00022617"/>
    </source>
</evidence>
<keyword evidence="7" id="KW-0812">Transmembrane</keyword>
<dbReference type="GO" id="GO:0009055">
    <property type="term" value="F:electron transfer activity"/>
    <property type="evidence" value="ECO:0007669"/>
    <property type="project" value="InterPro"/>
</dbReference>
<organism evidence="9 10">
    <name type="scientific">Pandoraea terrae</name>
    <dbReference type="NCBI Taxonomy" id="1537710"/>
    <lineage>
        <taxon>Bacteria</taxon>
        <taxon>Pseudomonadati</taxon>
        <taxon>Pseudomonadota</taxon>
        <taxon>Betaproteobacteria</taxon>
        <taxon>Burkholderiales</taxon>
        <taxon>Burkholderiaceae</taxon>
        <taxon>Pandoraea</taxon>
    </lineage>
</organism>
<gene>
    <name evidence="9" type="ORF">PTE30175_02485</name>
</gene>
<feature type="domain" description="Cytochrome c" evidence="8">
    <location>
        <begin position="169"/>
        <end position="259"/>
    </location>
</feature>
<dbReference type="InterPro" id="IPR050597">
    <property type="entry name" value="Cytochrome_c_Oxidase_Subunit"/>
</dbReference>
<evidence type="ECO:0000256" key="4">
    <source>
        <dbReference type="ARBA" id="ARBA00022982"/>
    </source>
</evidence>
<keyword evidence="7" id="KW-1133">Transmembrane helix</keyword>
<dbReference type="EMBL" id="CABPRZ010000009">
    <property type="protein sequence ID" value="VVE09494.1"/>
    <property type="molecule type" value="Genomic_DNA"/>
</dbReference>
<keyword evidence="10" id="KW-1185">Reference proteome</keyword>
<evidence type="ECO:0000313" key="9">
    <source>
        <dbReference type="EMBL" id="VVE09494.1"/>
    </source>
</evidence>
<sequence length="259" mass="28294">MNERKIQDPRVEEVNATFEPWEPSRPIPLLLLAIFVALIVWGALSYFGDLAPKQPTAPTISSDARQATPQPEAAVDPNAPVIVTTGTPQVWSCASCHGAQGQGAGVTPRIAGLEEPYIAKQLRDFAHGFRSNESMQYVARSLSEEDIDRVAKYYAALPTGNATPWVSSSAVERGRHLNENGDWKRNVPACATCHGQSGEGVVGTFPRLAGQQPDYIASQLIAWRDGRRKNSPQSLMDDIASRMTDEEVWDAANYFGSLK</sequence>
<dbReference type="InterPro" id="IPR036909">
    <property type="entry name" value="Cyt_c-like_dom_sf"/>
</dbReference>
<evidence type="ECO:0000259" key="8">
    <source>
        <dbReference type="PROSITE" id="PS51007"/>
    </source>
</evidence>
<dbReference type="GO" id="GO:0020037">
    <property type="term" value="F:heme binding"/>
    <property type="evidence" value="ECO:0007669"/>
    <property type="project" value="InterPro"/>
</dbReference>
<keyword evidence="1" id="KW-0813">Transport</keyword>
<dbReference type="AlphaFoldDB" id="A0A5E4VD62"/>
<evidence type="ECO:0000313" key="10">
    <source>
        <dbReference type="Proteomes" id="UP000414233"/>
    </source>
</evidence>
<feature type="domain" description="Cytochrome c" evidence="8">
    <location>
        <begin position="73"/>
        <end position="158"/>
    </location>
</feature>
<keyword evidence="2 6" id="KW-0349">Heme</keyword>
<dbReference type="Proteomes" id="UP000414233">
    <property type="component" value="Unassembled WGS sequence"/>
</dbReference>
<dbReference type="PANTHER" id="PTHR33751">
    <property type="entry name" value="CBB3-TYPE CYTOCHROME C OXIDASE SUBUNIT FIXP"/>
    <property type="match status" value="1"/>
</dbReference>
<keyword evidence="5 6" id="KW-0408">Iron</keyword>
<reference evidence="9 10" key="1">
    <citation type="submission" date="2019-08" db="EMBL/GenBank/DDBJ databases">
        <authorList>
            <person name="Peeters C."/>
        </authorList>
    </citation>
    <scope>NUCLEOTIDE SEQUENCE [LARGE SCALE GENOMIC DNA]</scope>
    <source>
        <strain evidence="9 10">LMG 30175</strain>
    </source>
</reference>
<evidence type="ECO:0000256" key="5">
    <source>
        <dbReference type="ARBA" id="ARBA00023004"/>
    </source>
</evidence>
<evidence type="ECO:0000256" key="7">
    <source>
        <dbReference type="SAM" id="Phobius"/>
    </source>
</evidence>
<dbReference type="SUPFAM" id="SSF46626">
    <property type="entry name" value="Cytochrome c"/>
    <property type="match status" value="2"/>
</dbReference>
<evidence type="ECO:0000256" key="6">
    <source>
        <dbReference type="PROSITE-ProRule" id="PRU00433"/>
    </source>
</evidence>
<dbReference type="InterPro" id="IPR009056">
    <property type="entry name" value="Cyt_c-like_dom"/>
</dbReference>
<keyword evidence="3 6" id="KW-0479">Metal-binding</keyword>
<dbReference type="GO" id="GO:0046872">
    <property type="term" value="F:metal ion binding"/>
    <property type="evidence" value="ECO:0007669"/>
    <property type="project" value="UniProtKB-KW"/>
</dbReference>
<feature type="transmembrane region" description="Helical" evidence="7">
    <location>
        <begin position="27"/>
        <end position="47"/>
    </location>
</feature>
<name>A0A5E4VD62_9BURK</name>
<evidence type="ECO:0000256" key="3">
    <source>
        <dbReference type="ARBA" id="ARBA00022723"/>
    </source>
</evidence>
<protein>
    <submittedName>
        <fullName evidence="9">Cytochrome C</fullName>
    </submittedName>
</protein>
<dbReference type="Gene3D" id="1.10.760.10">
    <property type="entry name" value="Cytochrome c-like domain"/>
    <property type="match status" value="2"/>
</dbReference>
<proteinExistence type="predicted"/>